<dbReference type="AlphaFoldDB" id="A0A7W6Q4K8"/>
<dbReference type="PANTHER" id="PTHR43102">
    <property type="entry name" value="SLR1143 PROTEIN"/>
    <property type="match status" value="1"/>
</dbReference>
<dbReference type="Proteomes" id="UP000565745">
    <property type="component" value="Unassembled WGS sequence"/>
</dbReference>
<dbReference type="Pfam" id="PF02518">
    <property type="entry name" value="HATPase_c"/>
    <property type="match status" value="1"/>
</dbReference>
<reference evidence="2 3" key="1">
    <citation type="submission" date="2020-08" db="EMBL/GenBank/DDBJ databases">
        <title>Genomic Encyclopedia of Type Strains, Phase IV (KMG-IV): sequencing the most valuable type-strain genomes for metagenomic binning, comparative biology and taxonomic classification.</title>
        <authorList>
            <person name="Goeker M."/>
        </authorList>
    </citation>
    <scope>NUCLEOTIDE SEQUENCE [LARGE SCALE GENOMIC DNA]</scope>
    <source>
        <strain evidence="2 3">DSM 101015</strain>
    </source>
</reference>
<dbReference type="Pfam" id="PF07568">
    <property type="entry name" value="HisKA_2"/>
    <property type="match status" value="1"/>
</dbReference>
<evidence type="ECO:0000313" key="3">
    <source>
        <dbReference type="Proteomes" id="UP000565745"/>
    </source>
</evidence>
<dbReference type="EMBL" id="JACIFU010000001">
    <property type="protein sequence ID" value="MBB4172825.1"/>
    <property type="molecule type" value="Genomic_DNA"/>
</dbReference>
<comment type="caution">
    <text evidence="2">The sequence shown here is derived from an EMBL/GenBank/DDBJ whole genome shotgun (WGS) entry which is preliminary data.</text>
</comment>
<dbReference type="SUPFAM" id="SSF55874">
    <property type="entry name" value="ATPase domain of HSP90 chaperone/DNA topoisomerase II/histidine kinase"/>
    <property type="match status" value="1"/>
</dbReference>
<dbReference type="Gene3D" id="3.30.565.10">
    <property type="entry name" value="Histidine kinase-like ATPase, C-terminal domain"/>
    <property type="match status" value="1"/>
</dbReference>
<dbReference type="GO" id="GO:0016301">
    <property type="term" value="F:kinase activity"/>
    <property type="evidence" value="ECO:0007669"/>
    <property type="project" value="UniProtKB-KW"/>
</dbReference>
<dbReference type="SMART" id="SM00065">
    <property type="entry name" value="GAF"/>
    <property type="match status" value="1"/>
</dbReference>
<dbReference type="InterPro" id="IPR003594">
    <property type="entry name" value="HATPase_dom"/>
</dbReference>
<dbReference type="RefSeq" id="WP_025055089.1">
    <property type="nucleotide sequence ID" value="NZ_JACIFU010000001.1"/>
</dbReference>
<dbReference type="InterPro" id="IPR036890">
    <property type="entry name" value="HATPase_C_sf"/>
</dbReference>
<keyword evidence="2" id="KW-0808">Transferase</keyword>
<proteinExistence type="predicted"/>
<dbReference type="Gene3D" id="3.30.450.40">
    <property type="match status" value="1"/>
</dbReference>
<sequence>MRADIHPMNQERLQTLRDFGVLDTDHESDLDEIVQLASEICEMPMSLISLVDEDRQWFKAKVGMQDDATPIDQAICAHAILKDEILEINDTLIDPRTADNPLCTGDDPIRFYAGAPLVASNGMPIGTLCVLDDKPRELTDLQRKTLSVLSRQVMKQLDLRIALRNQEILQSEADHRVKNSLQSMSAIVRVYTRTISDDAAVEALGAIQRRIDAIAALHLELQSTDGRNAIDTGAYLDRVVALLQDTAPENITVSAKIAPIVMRSDHAANLAMIIGEFVANSIKHAFPDGRKGEICVSLLVTDLGQYRLECRDNGIGNRGSEPSPTRTTGIGLSLVSAAASNLGGTTNTDMTPDGSQLIVDFGDAPVEQTADLPQRQAEEG</sequence>
<dbReference type="SUPFAM" id="SSF55781">
    <property type="entry name" value="GAF domain-like"/>
    <property type="match status" value="1"/>
</dbReference>
<dbReference type="InterPro" id="IPR003018">
    <property type="entry name" value="GAF"/>
</dbReference>
<feature type="domain" description="GAF" evidence="1">
    <location>
        <begin position="25"/>
        <end position="167"/>
    </location>
</feature>
<evidence type="ECO:0000259" key="1">
    <source>
        <dbReference type="SMART" id="SM00065"/>
    </source>
</evidence>
<keyword evidence="3" id="KW-1185">Reference proteome</keyword>
<name>A0A7W6Q4K8_9RHOB</name>
<gene>
    <name evidence="2" type="ORF">GGR93_000586</name>
</gene>
<dbReference type="InterPro" id="IPR029016">
    <property type="entry name" value="GAF-like_dom_sf"/>
</dbReference>
<accession>A0A7W6Q4K8</accession>
<protein>
    <submittedName>
        <fullName evidence="2">Two-component sensor histidine kinase</fullName>
    </submittedName>
</protein>
<dbReference type="Pfam" id="PF01590">
    <property type="entry name" value="GAF"/>
    <property type="match status" value="1"/>
</dbReference>
<dbReference type="OrthoDB" id="9816309at2"/>
<dbReference type="InterPro" id="IPR011495">
    <property type="entry name" value="Sig_transdc_His_kin_sub2_dim/P"/>
</dbReference>
<dbReference type="PANTHER" id="PTHR43102:SF2">
    <property type="entry name" value="GAF DOMAIN-CONTAINING PROTEIN"/>
    <property type="match status" value="1"/>
</dbReference>
<organism evidence="2 3">
    <name type="scientific">Sulfitobacter noctilucicola</name>
    <dbReference type="NCBI Taxonomy" id="1342301"/>
    <lineage>
        <taxon>Bacteria</taxon>
        <taxon>Pseudomonadati</taxon>
        <taxon>Pseudomonadota</taxon>
        <taxon>Alphaproteobacteria</taxon>
        <taxon>Rhodobacterales</taxon>
        <taxon>Roseobacteraceae</taxon>
        <taxon>Sulfitobacter</taxon>
    </lineage>
</organism>
<keyword evidence="2" id="KW-0418">Kinase</keyword>
<evidence type="ECO:0000313" key="2">
    <source>
        <dbReference type="EMBL" id="MBB4172825.1"/>
    </source>
</evidence>